<feature type="compositionally biased region" description="Basic and acidic residues" evidence="1">
    <location>
        <begin position="105"/>
        <end position="119"/>
    </location>
</feature>
<proteinExistence type="predicted"/>
<dbReference type="EMBL" id="JAQIZT010000007">
    <property type="protein sequence ID" value="KAJ6989656.1"/>
    <property type="molecule type" value="Genomic_DNA"/>
</dbReference>
<evidence type="ECO:0000313" key="3">
    <source>
        <dbReference type="Proteomes" id="UP001164929"/>
    </source>
</evidence>
<dbReference type="Proteomes" id="UP001164929">
    <property type="component" value="Chromosome 7"/>
</dbReference>
<protein>
    <submittedName>
        <fullName evidence="2">Uncharacterized protein</fullName>
    </submittedName>
</protein>
<name>A0AAD6VUU5_9ROSI</name>
<gene>
    <name evidence="2" type="ORF">NC653_018214</name>
</gene>
<feature type="compositionally biased region" description="Polar residues" evidence="1">
    <location>
        <begin position="129"/>
        <end position="145"/>
    </location>
</feature>
<sequence length="159" mass="17900">MAMGNCIKGECSAILGVSKRALGQHKSIKSEVEADKLDLDLPVTKEDQKTNDKAEGKEDDFKTDCHDHELSVQDEHENGAKPKRKRKERTDKKIPGTCSGSHNNTIKEEDGKQDEDKSTSLDPVVFVQEEQNQKQQSFVTFNVDQSAEESHSKKKEEEK</sequence>
<evidence type="ECO:0000313" key="2">
    <source>
        <dbReference type="EMBL" id="KAJ6989656.1"/>
    </source>
</evidence>
<accession>A0AAD6VUU5</accession>
<feature type="compositionally biased region" description="Basic and acidic residues" evidence="1">
    <location>
        <begin position="28"/>
        <end position="80"/>
    </location>
</feature>
<organism evidence="2 3">
    <name type="scientific">Populus alba x Populus x berolinensis</name>
    <dbReference type="NCBI Taxonomy" id="444605"/>
    <lineage>
        <taxon>Eukaryota</taxon>
        <taxon>Viridiplantae</taxon>
        <taxon>Streptophyta</taxon>
        <taxon>Embryophyta</taxon>
        <taxon>Tracheophyta</taxon>
        <taxon>Spermatophyta</taxon>
        <taxon>Magnoliopsida</taxon>
        <taxon>eudicotyledons</taxon>
        <taxon>Gunneridae</taxon>
        <taxon>Pentapetalae</taxon>
        <taxon>rosids</taxon>
        <taxon>fabids</taxon>
        <taxon>Malpighiales</taxon>
        <taxon>Salicaceae</taxon>
        <taxon>Saliceae</taxon>
        <taxon>Populus</taxon>
    </lineage>
</organism>
<feature type="compositionally biased region" description="Basic and acidic residues" evidence="1">
    <location>
        <begin position="148"/>
        <end position="159"/>
    </location>
</feature>
<evidence type="ECO:0000256" key="1">
    <source>
        <dbReference type="SAM" id="MobiDB-lite"/>
    </source>
</evidence>
<keyword evidence="3" id="KW-1185">Reference proteome</keyword>
<feature type="region of interest" description="Disordered" evidence="1">
    <location>
        <begin position="25"/>
        <end position="159"/>
    </location>
</feature>
<reference evidence="2" key="1">
    <citation type="journal article" date="2023" name="Mol. Ecol. Resour.">
        <title>Chromosome-level genome assembly of a triploid poplar Populus alba 'Berolinensis'.</title>
        <authorList>
            <person name="Chen S."/>
            <person name="Yu Y."/>
            <person name="Wang X."/>
            <person name="Wang S."/>
            <person name="Zhang T."/>
            <person name="Zhou Y."/>
            <person name="He R."/>
            <person name="Meng N."/>
            <person name="Wang Y."/>
            <person name="Liu W."/>
            <person name="Liu Z."/>
            <person name="Liu J."/>
            <person name="Guo Q."/>
            <person name="Huang H."/>
            <person name="Sederoff R.R."/>
            <person name="Wang G."/>
            <person name="Qu G."/>
            <person name="Chen S."/>
        </authorList>
    </citation>
    <scope>NUCLEOTIDE SEQUENCE</scope>
    <source>
        <strain evidence="2">SC-2020</strain>
    </source>
</reference>
<dbReference type="AlphaFoldDB" id="A0AAD6VUU5"/>
<comment type="caution">
    <text evidence="2">The sequence shown here is derived from an EMBL/GenBank/DDBJ whole genome shotgun (WGS) entry which is preliminary data.</text>
</comment>